<dbReference type="EMBL" id="JADGIZ020000052">
    <property type="protein sequence ID" value="KAL2913076.1"/>
    <property type="molecule type" value="Genomic_DNA"/>
</dbReference>
<proteinExistence type="predicted"/>
<dbReference type="InterPro" id="IPR036504">
    <property type="entry name" value="CGI121/TPRKB_sf"/>
</dbReference>
<organism evidence="2 3">
    <name type="scientific">Polyrhizophydium stewartii</name>
    <dbReference type="NCBI Taxonomy" id="2732419"/>
    <lineage>
        <taxon>Eukaryota</taxon>
        <taxon>Fungi</taxon>
        <taxon>Fungi incertae sedis</taxon>
        <taxon>Chytridiomycota</taxon>
        <taxon>Chytridiomycota incertae sedis</taxon>
        <taxon>Chytridiomycetes</taxon>
        <taxon>Rhizophydiales</taxon>
        <taxon>Rhizophydiales incertae sedis</taxon>
        <taxon>Polyrhizophydium</taxon>
    </lineage>
</organism>
<comment type="caution">
    <text evidence="2">The sequence shown here is derived from an EMBL/GenBank/DDBJ whole genome shotgun (WGS) entry which is preliminary data.</text>
</comment>
<dbReference type="Gene3D" id="3.30.2380.10">
    <property type="entry name" value="CGI121/TPRKB"/>
    <property type="match status" value="1"/>
</dbReference>
<name>A0ABR4N0N3_9FUNG</name>
<accession>A0ABR4N0N3</accession>
<sequence>MLLPVPRGPAARAPSPAAPLATASPPAVRTLLFTGVANAPKLLAALRAPAAAAGAAAAGAAAQPPPPPLPVATFLDAARHRRALFESTDPADADDADVLARLRHHIDGEHVEHIDLAALRDMPAIAKIYGIDPSLPPAEAEALILGAMALQGNQ</sequence>
<dbReference type="Proteomes" id="UP001527925">
    <property type="component" value="Unassembled WGS sequence"/>
</dbReference>
<protein>
    <submittedName>
        <fullName evidence="2">Uncharacterized protein</fullName>
    </submittedName>
</protein>
<evidence type="ECO:0000256" key="1">
    <source>
        <dbReference type="SAM" id="MobiDB-lite"/>
    </source>
</evidence>
<reference evidence="2 3" key="1">
    <citation type="submission" date="2023-09" db="EMBL/GenBank/DDBJ databases">
        <title>Pangenome analysis of Batrachochytrium dendrobatidis and related Chytrids.</title>
        <authorList>
            <person name="Yacoub M.N."/>
            <person name="Stajich J.E."/>
            <person name="James T.Y."/>
        </authorList>
    </citation>
    <scope>NUCLEOTIDE SEQUENCE [LARGE SCALE GENOMIC DNA]</scope>
    <source>
        <strain evidence="2 3">JEL0888</strain>
    </source>
</reference>
<gene>
    <name evidence="2" type="ORF">HK105_207421</name>
</gene>
<evidence type="ECO:0000313" key="3">
    <source>
        <dbReference type="Proteomes" id="UP001527925"/>
    </source>
</evidence>
<keyword evidence="3" id="KW-1185">Reference proteome</keyword>
<feature type="region of interest" description="Disordered" evidence="1">
    <location>
        <begin position="1"/>
        <end position="21"/>
    </location>
</feature>
<evidence type="ECO:0000313" key="2">
    <source>
        <dbReference type="EMBL" id="KAL2913076.1"/>
    </source>
</evidence>